<sequence length="112" mass="11999">MFTLTRPDPSQAKTRPAPGTEYKVRVGRGPTASGPFVDKTGDAITSGTTSGTIVLGSHDNVYAPGGQSLFRDPVSNRDVIVYHYVRNDDFGGSSYLGINYVDFSSGWPVLVN</sequence>
<dbReference type="Gene3D" id="2.115.10.20">
    <property type="entry name" value="Glycosyl hydrolase domain, family 43"/>
    <property type="match status" value="1"/>
</dbReference>
<keyword evidence="2" id="KW-0378">Hydrolase</keyword>
<dbReference type="EC" id="3.6.5.-" evidence="2"/>
<proteinExistence type="predicted"/>
<dbReference type="PANTHER" id="PTHR43301:SF3">
    <property type="entry name" value="ARABINAN ENDO-1,5-ALPHA-L-ARABINOSIDASE A-RELATED"/>
    <property type="match status" value="1"/>
</dbReference>
<dbReference type="SUPFAM" id="SSF75005">
    <property type="entry name" value="Arabinanase/levansucrase/invertase"/>
    <property type="match status" value="1"/>
</dbReference>
<dbReference type="AlphaFoldDB" id="A0A5K1K364"/>
<name>A0A5K1K364_9APHY</name>
<evidence type="ECO:0000256" key="1">
    <source>
        <dbReference type="SAM" id="MobiDB-lite"/>
    </source>
</evidence>
<organism evidence="2">
    <name type="scientific">Ganoderma boninense</name>
    <dbReference type="NCBI Taxonomy" id="34458"/>
    <lineage>
        <taxon>Eukaryota</taxon>
        <taxon>Fungi</taxon>
        <taxon>Dikarya</taxon>
        <taxon>Basidiomycota</taxon>
        <taxon>Agaricomycotina</taxon>
        <taxon>Agaricomycetes</taxon>
        <taxon>Polyporales</taxon>
        <taxon>Polyporaceae</taxon>
        <taxon>Ganoderma</taxon>
    </lineage>
</organism>
<feature type="region of interest" description="Disordered" evidence="1">
    <location>
        <begin position="1"/>
        <end position="42"/>
    </location>
</feature>
<protein>
    <submittedName>
        <fullName evidence="2">Protein SEY1 (EC)</fullName>
        <ecNumber evidence="2">3.6.5.-</ecNumber>
    </submittedName>
</protein>
<accession>A0A5K1K364</accession>
<reference evidence="2" key="1">
    <citation type="submission" date="2019-10" db="EMBL/GenBank/DDBJ databases">
        <authorList>
            <person name="Nor Muhammad N."/>
        </authorList>
    </citation>
    <scope>NUCLEOTIDE SEQUENCE</scope>
</reference>
<dbReference type="InterPro" id="IPR023296">
    <property type="entry name" value="Glyco_hydro_beta-prop_sf"/>
</dbReference>
<evidence type="ECO:0000313" key="2">
    <source>
        <dbReference type="EMBL" id="VWO99982.1"/>
    </source>
</evidence>
<gene>
    <name evidence="2" type="primary">Q9C0L9</name>
</gene>
<dbReference type="InterPro" id="IPR050727">
    <property type="entry name" value="GH43_arabinanases"/>
</dbReference>
<dbReference type="GO" id="GO:0016787">
    <property type="term" value="F:hydrolase activity"/>
    <property type="evidence" value="ECO:0007669"/>
    <property type="project" value="UniProtKB-KW"/>
</dbReference>
<dbReference type="PANTHER" id="PTHR43301">
    <property type="entry name" value="ARABINAN ENDO-1,5-ALPHA-L-ARABINOSIDASE"/>
    <property type="match status" value="1"/>
</dbReference>
<dbReference type="EMBL" id="LR728059">
    <property type="protein sequence ID" value="VWO99982.1"/>
    <property type="molecule type" value="Genomic_DNA"/>
</dbReference>